<gene>
    <name evidence="3" type="primary">invE</name>
    <name evidence="3" type="ORF">REG_1940</name>
</gene>
<dbReference type="eggNOG" id="ENOG502ZABZ">
    <property type="taxonomic scope" value="Bacteria"/>
</dbReference>
<dbReference type="HOGENOM" id="CLU_056140_1_0_6"/>
<dbReference type="InterPro" id="IPR003520">
    <property type="entry name" value="Invas_InvE"/>
</dbReference>
<feature type="coiled-coil region" evidence="1">
    <location>
        <begin position="20"/>
        <end position="49"/>
    </location>
</feature>
<keyword evidence="1" id="KW-0175">Coiled coil</keyword>
<dbReference type="AlphaFoldDB" id="E0WV25"/>
<accession>E0WV25</accession>
<dbReference type="PRINTS" id="PR01344">
    <property type="entry name" value="INVEPROTEIN"/>
</dbReference>
<dbReference type="InterPro" id="IPR013401">
    <property type="entry name" value="T3SS_LcrE"/>
</dbReference>
<dbReference type="GO" id="GO:0030254">
    <property type="term" value="P:protein secretion by the type III secretion system"/>
    <property type="evidence" value="ECO:0007669"/>
    <property type="project" value="InterPro"/>
</dbReference>
<dbReference type="EMBL" id="GL379732">
    <property type="protein sequence ID" value="EFL91141.1"/>
    <property type="molecule type" value="Genomic_DNA"/>
</dbReference>
<sequence>MDIKYTYQPVIINPAKYNAKKAARIKAEKVKAEKENEKVQMLREESMQRGDLEILDDGSPVAQLQRFHQSTDEMSAALRQFLWRRTHEKNSGDLSESFERILDEDVFPKINALLKEVASLQEGSIENLLRHAHLFFMDDSDLVLVLREVLKRRNLDELIRKRLLTLLKHVEATADPRRLKAGINTALKARLFGKALNINPALIRQSYRYFLESDAREIEIYQEWIISYGYQKRAAIVDFMEGALLTDIDSQDPSCSRHEFGNLLGKLGQLKLLRSSDALFIKKILGIPLVRTFNDSEKSWLLFMLCILQDPDDLDDFLTEVVGERTFFSRSALRSSLLQVIYRACKSLPLELFIEPGYSQILAEKLAKIAYDQERIEHQRAMEQHEKSAGFIYRPQQNKRREVLSL</sequence>
<dbReference type="SUPFAM" id="SSF140591">
    <property type="entry name" value="Type III secretion system domain"/>
    <property type="match status" value="1"/>
</dbReference>
<dbReference type="Gene3D" id="1.10.150.630">
    <property type="match status" value="1"/>
</dbReference>
<evidence type="ECO:0000256" key="1">
    <source>
        <dbReference type="SAM" id="Coils"/>
    </source>
</evidence>
<dbReference type="InterPro" id="IPR010812">
    <property type="entry name" value="HrpJ-like"/>
</dbReference>
<dbReference type="Pfam" id="PF07201">
    <property type="entry name" value="HrpJ"/>
    <property type="match status" value="1"/>
</dbReference>
<dbReference type="RefSeq" id="WP_006705566.1">
    <property type="nucleotide sequence ID" value="NZ_CAWLGB010000144.1"/>
</dbReference>
<feature type="domain" description="Hypersensitivity response secretion-like HrpJ" evidence="2">
    <location>
        <begin position="67"/>
        <end position="226"/>
    </location>
</feature>
<evidence type="ECO:0000313" key="4">
    <source>
        <dbReference type="Proteomes" id="UP000005726"/>
    </source>
</evidence>
<protein>
    <submittedName>
        <fullName evidence="3">Type III secretion apparatus protein</fullName>
    </submittedName>
</protein>
<reference evidence="3" key="1">
    <citation type="journal article" date="2009" name="Environ. Microbiol.">
        <title>Dynamics of genome evolution in facultative symbionts of aphids.</title>
        <authorList>
            <person name="Degnan P.H."/>
            <person name="Leonardo T.E."/>
            <person name="Cass B.N."/>
            <person name="Hurwitz B."/>
            <person name="Stern D."/>
            <person name="Gibbs R.A."/>
            <person name="Richards S."/>
            <person name="Moran N.A."/>
        </authorList>
    </citation>
    <scope>NUCLEOTIDE SEQUENCE [LARGE SCALE GENOMIC DNA]</scope>
    <source>
        <strain evidence="3">LSR1</strain>
    </source>
</reference>
<name>E0WV25_9ENTR</name>
<evidence type="ECO:0000313" key="3">
    <source>
        <dbReference type="EMBL" id="EFL91141.1"/>
    </source>
</evidence>
<dbReference type="GO" id="GO:0009986">
    <property type="term" value="C:cell surface"/>
    <property type="evidence" value="ECO:0007669"/>
    <property type="project" value="InterPro"/>
</dbReference>
<evidence type="ECO:0000259" key="2">
    <source>
        <dbReference type="Pfam" id="PF07201"/>
    </source>
</evidence>
<proteinExistence type="predicted"/>
<dbReference type="GO" id="GO:0050709">
    <property type="term" value="P:negative regulation of protein secretion"/>
    <property type="evidence" value="ECO:0007669"/>
    <property type="project" value="InterPro"/>
</dbReference>
<dbReference type="Proteomes" id="UP000005726">
    <property type="component" value="Unassembled WGS sequence"/>
</dbReference>
<organism evidence="3 4">
    <name type="scientific">Candidatus Regiella insecticola LSR1</name>
    <dbReference type="NCBI Taxonomy" id="663321"/>
    <lineage>
        <taxon>Bacteria</taxon>
        <taxon>Pseudomonadati</taxon>
        <taxon>Pseudomonadota</taxon>
        <taxon>Gammaproteobacteria</taxon>
        <taxon>Enterobacterales</taxon>
        <taxon>Enterobacteriaceae</taxon>
        <taxon>aphid secondary symbionts</taxon>
        <taxon>Candidatus Regiella</taxon>
    </lineage>
</organism>
<dbReference type="NCBIfam" id="TIGR02568">
    <property type="entry name" value="LcrE"/>
    <property type="match status" value="1"/>
</dbReference>
<dbReference type="GO" id="GO:0019867">
    <property type="term" value="C:outer membrane"/>
    <property type="evidence" value="ECO:0007669"/>
    <property type="project" value="InterPro"/>
</dbReference>
<dbReference type="STRING" id="663321.REG_1940"/>
<keyword evidence="4" id="KW-1185">Reference proteome</keyword>